<comment type="caution">
    <text evidence="1">The sequence shown here is derived from an EMBL/GenBank/DDBJ whole genome shotgun (WGS) entry which is preliminary data.</text>
</comment>
<name>A0A3E2TK75_9FIRM</name>
<sequence length="84" mass="9600">MFTRELSVSQILFQEQYFSLLHTIVIGNLNSGGVCMASFKRRMSGKAVLFAYDHKQISKRGKRLGDSYKEVKKAIENIGKDKTR</sequence>
<organism evidence="1 2">
    <name type="scientific">Coprococcus catus</name>
    <dbReference type="NCBI Taxonomy" id="116085"/>
    <lineage>
        <taxon>Bacteria</taxon>
        <taxon>Bacillati</taxon>
        <taxon>Bacillota</taxon>
        <taxon>Clostridia</taxon>
        <taxon>Lachnospirales</taxon>
        <taxon>Lachnospiraceae</taxon>
        <taxon>Coprococcus</taxon>
    </lineage>
</organism>
<reference evidence="1 2" key="1">
    <citation type="submission" date="2018-08" db="EMBL/GenBank/DDBJ databases">
        <title>A genome reference for cultivated species of the human gut microbiota.</title>
        <authorList>
            <person name="Zou Y."/>
            <person name="Xue W."/>
            <person name="Luo G."/>
        </authorList>
    </citation>
    <scope>NUCLEOTIDE SEQUENCE [LARGE SCALE GENOMIC DNA]</scope>
    <source>
        <strain evidence="1 2">AF45-17</strain>
    </source>
</reference>
<gene>
    <name evidence="1" type="ORF">DW070_12505</name>
</gene>
<dbReference type="AlphaFoldDB" id="A0A3E2TK75"/>
<evidence type="ECO:0000313" key="1">
    <source>
        <dbReference type="EMBL" id="RGB77386.1"/>
    </source>
</evidence>
<evidence type="ECO:0000313" key="2">
    <source>
        <dbReference type="Proteomes" id="UP000260773"/>
    </source>
</evidence>
<dbReference type="Proteomes" id="UP000260773">
    <property type="component" value="Unassembled WGS sequence"/>
</dbReference>
<dbReference type="EMBL" id="QVEP01000035">
    <property type="protein sequence ID" value="RGB77386.1"/>
    <property type="molecule type" value="Genomic_DNA"/>
</dbReference>
<accession>A0A3E2TK75</accession>
<protein>
    <submittedName>
        <fullName evidence="1">Uncharacterized protein</fullName>
    </submittedName>
</protein>
<proteinExistence type="predicted"/>